<feature type="compositionally biased region" description="Acidic residues" evidence="1">
    <location>
        <begin position="216"/>
        <end position="226"/>
    </location>
</feature>
<dbReference type="Proteomes" id="UP000241394">
    <property type="component" value="Chromosome LG22"/>
</dbReference>
<dbReference type="InParanoid" id="A0A2R6PXX6"/>
<feature type="region of interest" description="Disordered" evidence="1">
    <location>
        <begin position="206"/>
        <end position="226"/>
    </location>
</feature>
<keyword evidence="2" id="KW-0732">Signal</keyword>
<evidence type="ECO:0000256" key="1">
    <source>
        <dbReference type="SAM" id="MobiDB-lite"/>
    </source>
</evidence>
<feature type="signal peptide" evidence="2">
    <location>
        <begin position="1"/>
        <end position="24"/>
    </location>
</feature>
<name>A0A2R6PXX6_ACTCC</name>
<evidence type="ECO:0000313" key="3">
    <source>
        <dbReference type="EMBL" id="PSR98599.1"/>
    </source>
</evidence>
<reference evidence="4" key="2">
    <citation type="journal article" date="2018" name="BMC Genomics">
        <title>A manually annotated Actinidia chinensis var. chinensis (kiwifruit) genome highlights the challenges associated with draft genomes and gene prediction in plants.</title>
        <authorList>
            <person name="Pilkington S.M."/>
            <person name="Crowhurst R."/>
            <person name="Hilario E."/>
            <person name="Nardozza S."/>
            <person name="Fraser L."/>
            <person name="Peng Y."/>
            <person name="Gunaseelan K."/>
            <person name="Simpson R."/>
            <person name="Tahir J."/>
            <person name="Deroles S.C."/>
            <person name="Templeton K."/>
            <person name="Luo Z."/>
            <person name="Davy M."/>
            <person name="Cheng C."/>
            <person name="McNeilage M."/>
            <person name="Scaglione D."/>
            <person name="Liu Y."/>
            <person name="Zhang Q."/>
            <person name="Datson P."/>
            <person name="De Silva N."/>
            <person name="Gardiner S.E."/>
            <person name="Bassett H."/>
            <person name="Chagne D."/>
            <person name="McCallum J."/>
            <person name="Dzierzon H."/>
            <person name="Deng C."/>
            <person name="Wang Y.Y."/>
            <person name="Barron L."/>
            <person name="Manako K."/>
            <person name="Bowen J."/>
            <person name="Foster T.M."/>
            <person name="Erridge Z.A."/>
            <person name="Tiffin H."/>
            <person name="Waite C.N."/>
            <person name="Davies K.M."/>
            <person name="Grierson E.P."/>
            <person name="Laing W.A."/>
            <person name="Kirk R."/>
            <person name="Chen X."/>
            <person name="Wood M."/>
            <person name="Montefiori M."/>
            <person name="Brummell D.A."/>
            <person name="Schwinn K.E."/>
            <person name="Catanach A."/>
            <person name="Fullerton C."/>
            <person name="Li D."/>
            <person name="Meiyalaghan S."/>
            <person name="Nieuwenhuizen N."/>
            <person name="Read N."/>
            <person name="Prakash R."/>
            <person name="Hunter D."/>
            <person name="Zhang H."/>
            <person name="McKenzie M."/>
            <person name="Knabel M."/>
            <person name="Harris A."/>
            <person name="Allan A.C."/>
            <person name="Gleave A."/>
            <person name="Chen A."/>
            <person name="Janssen B.J."/>
            <person name="Plunkett B."/>
            <person name="Ampomah-Dwamena C."/>
            <person name="Voogd C."/>
            <person name="Leif D."/>
            <person name="Lafferty D."/>
            <person name="Souleyre E.J.F."/>
            <person name="Varkonyi-Gasic E."/>
            <person name="Gambi F."/>
            <person name="Hanley J."/>
            <person name="Yao J.L."/>
            <person name="Cheung J."/>
            <person name="David K.M."/>
            <person name="Warren B."/>
            <person name="Marsh K."/>
            <person name="Snowden K.C."/>
            <person name="Lin-Wang K."/>
            <person name="Brian L."/>
            <person name="Martinez-Sanchez M."/>
            <person name="Wang M."/>
            <person name="Ileperuma N."/>
            <person name="Macnee N."/>
            <person name="Campin R."/>
            <person name="McAtee P."/>
            <person name="Drummond R.S.M."/>
            <person name="Espley R.V."/>
            <person name="Ireland H.S."/>
            <person name="Wu R."/>
            <person name="Atkinson R.G."/>
            <person name="Karunairetnam S."/>
            <person name="Bulley S."/>
            <person name="Chunkath S."/>
            <person name="Hanley Z."/>
            <person name="Storey R."/>
            <person name="Thrimawithana A.H."/>
            <person name="Thomson S."/>
            <person name="David C."/>
            <person name="Testolin R."/>
            <person name="Huang H."/>
            <person name="Hellens R.P."/>
            <person name="Schaffer R.J."/>
        </authorList>
    </citation>
    <scope>NUCLEOTIDE SEQUENCE [LARGE SCALE GENOMIC DNA]</scope>
    <source>
        <strain evidence="4">cv. Red5</strain>
    </source>
</reference>
<gene>
    <name evidence="3" type="ORF">CEY00_Acc25117</name>
</gene>
<dbReference type="PANTHER" id="PTHR35274:SF2">
    <property type="entry name" value="E6-LIKE PROTEIN"/>
    <property type="match status" value="1"/>
</dbReference>
<dbReference type="OrthoDB" id="1306371at2759"/>
<evidence type="ECO:0000256" key="2">
    <source>
        <dbReference type="SAM" id="SignalP"/>
    </source>
</evidence>
<keyword evidence="4" id="KW-1185">Reference proteome</keyword>
<organism evidence="3 4">
    <name type="scientific">Actinidia chinensis var. chinensis</name>
    <name type="common">Chinese soft-hair kiwi</name>
    <dbReference type="NCBI Taxonomy" id="1590841"/>
    <lineage>
        <taxon>Eukaryota</taxon>
        <taxon>Viridiplantae</taxon>
        <taxon>Streptophyta</taxon>
        <taxon>Embryophyta</taxon>
        <taxon>Tracheophyta</taxon>
        <taxon>Spermatophyta</taxon>
        <taxon>Magnoliopsida</taxon>
        <taxon>eudicotyledons</taxon>
        <taxon>Gunneridae</taxon>
        <taxon>Pentapetalae</taxon>
        <taxon>asterids</taxon>
        <taxon>Ericales</taxon>
        <taxon>Actinidiaceae</taxon>
        <taxon>Actinidia</taxon>
    </lineage>
</organism>
<dbReference type="Gramene" id="PSR98599">
    <property type="protein sequence ID" value="PSR98599"/>
    <property type="gene ID" value="CEY00_Acc25117"/>
</dbReference>
<dbReference type="AlphaFoldDB" id="A0A2R6PXX6"/>
<accession>A0A2R6PXX6</accession>
<dbReference type="InterPro" id="IPR040290">
    <property type="entry name" value="Prot_E6-like"/>
</dbReference>
<reference evidence="3 4" key="1">
    <citation type="submission" date="2017-07" db="EMBL/GenBank/DDBJ databases">
        <title>An improved, manually edited Actinidia chinensis var. chinensis (kiwifruit) genome highlights the challenges associated with draft genomes and gene prediction in plants.</title>
        <authorList>
            <person name="Pilkington S."/>
            <person name="Crowhurst R."/>
            <person name="Hilario E."/>
            <person name="Nardozza S."/>
            <person name="Fraser L."/>
            <person name="Peng Y."/>
            <person name="Gunaseelan K."/>
            <person name="Simpson R."/>
            <person name="Tahir J."/>
            <person name="Deroles S."/>
            <person name="Templeton K."/>
            <person name="Luo Z."/>
            <person name="Davy M."/>
            <person name="Cheng C."/>
            <person name="Mcneilage M."/>
            <person name="Scaglione D."/>
            <person name="Liu Y."/>
            <person name="Zhang Q."/>
            <person name="Datson P."/>
            <person name="De Silva N."/>
            <person name="Gardiner S."/>
            <person name="Bassett H."/>
            <person name="Chagne D."/>
            <person name="Mccallum J."/>
            <person name="Dzierzon H."/>
            <person name="Deng C."/>
            <person name="Wang Y.-Y."/>
            <person name="Barron N."/>
            <person name="Manako K."/>
            <person name="Bowen J."/>
            <person name="Foster T."/>
            <person name="Erridge Z."/>
            <person name="Tiffin H."/>
            <person name="Waite C."/>
            <person name="Davies K."/>
            <person name="Grierson E."/>
            <person name="Laing W."/>
            <person name="Kirk R."/>
            <person name="Chen X."/>
            <person name="Wood M."/>
            <person name="Montefiori M."/>
            <person name="Brummell D."/>
            <person name="Schwinn K."/>
            <person name="Catanach A."/>
            <person name="Fullerton C."/>
            <person name="Li D."/>
            <person name="Meiyalaghan S."/>
            <person name="Nieuwenhuizen N."/>
            <person name="Read N."/>
            <person name="Prakash R."/>
            <person name="Hunter D."/>
            <person name="Zhang H."/>
            <person name="Mckenzie M."/>
            <person name="Knabel M."/>
            <person name="Harris A."/>
            <person name="Allan A."/>
            <person name="Chen A."/>
            <person name="Janssen B."/>
            <person name="Plunkett B."/>
            <person name="Dwamena C."/>
            <person name="Voogd C."/>
            <person name="Leif D."/>
            <person name="Lafferty D."/>
            <person name="Souleyre E."/>
            <person name="Varkonyi-Gasic E."/>
            <person name="Gambi F."/>
            <person name="Hanley J."/>
            <person name="Yao J.-L."/>
            <person name="Cheung J."/>
            <person name="David K."/>
            <person name="Warren B."/>
            <person name="Marsh K."/>
            <person name="Snowden K."/>
            <person name="Lin-Wang K."/>
            <person name="Brian L."/>
            <person name="Martinez-Sanchez M."/>
            <person name="Wang M."/>
            <person name="Ileperuma N."/>
            <person name="Macnee N."/>
            <person name="Campin R."/>
            <person name="Mcatee P."/>
            <person name="Drummond R."/>
            <person name="Espley R."/>
            <person name="Ireland H."/>
            <person name="Wu R."/>
            <person name="Atkinson R."/>
            <person name="Karunairetnam S."/>
            <person name="Bulley S."/>
            <person name="Chunkath S."/>
            <person name="Hanley Z."/>
            <person name="Storey R."/>
            <person name="Thrimawithana A."/>
            <person name="Thomson S."/>
            <person name="David C."/>
            <person name="Testolin R."/>
        </authorList>
    </citation>
    <scope>NUCLEOTIDE SEQUENCE [LARGE SCALE GENOMIC DNA]</scope>
    <source>
        <strain evidence="4">cv. Red5</strain>
        <tissue evidence="3">Young leaf</tissue>
    </source>
</reference>
<feature type="chain" id="PRO_5015317755" evidence="2">
    <location>
        <begin position="25"/>
        <end position="226"/>
    </location>
</feature>
<comment type="caution">
    <text evidence="3">The sequence shown here is derived from an EMBL/GenBank/DDBJ whole genome shotgun (WGS) entry which is preliminary data.</text>
</comment>
<proteinExistence type="predicted"/>
<dbReference type="FunCoup" id="A0A2R6PXX6">
    <property type="interactions" value="124"/>
</dbReference>
<sequence length="226" mass="26018">MGLSPKHFTFLLLLSLLSSHLGHARDAQFFSKVTTTNNNNNAKETIEVPNKEQGYVTKQEQEPSFIPDTQNGYGIYGHESGQFPPTTTKTTTARPYTTPTTANNNYYYNNEAYVSDPQGMSDTRFMGKAYTTTAAAANNNNDNNYYNGANNYYNTQQQPNNYFNTQKQGMSDTRYLENGKYYYDGNVKGYYGNFNENSYEQYQNSMEGYQQQNQEEFQEREEEYVP</sequence>
<dbReference type="PANTHER" id="PTHR35274">
    <property type="entry name" value="E6-LIKE PROTEIN"/>
    <property type="match status" value="1"/>
</dbReference>
<protein>
    <submittedName>
        <fullName evidence="3">Uncharacterized protein</fullName>
    </submittedName>
</protein>
<dbReference type="EMBL" id="NKQK01000022">
    <property type="protein sequence ID" value="PSR98599.1"/>
    <property type="molecule type" value="Genomic_DNA"/>
</dbReference>
<evidence type="ECO:0000313" key="4">
    <source>
        <dbReference type="Proteomes" id="UP000241394"/>
    </source>
</evidence>
<dbReference type="OMA" id="GYSHNME"/>